<dbReference type="RefSeq" id="WP_123645653.1">
    <property type="nucleotide sequence ID" value="NZ_RCTY01000001.1"/>
</dbReference>
<dbReference type="SUPFAM" id="SSF160113">
    <property type="entry name" value="YegP-like"/>
    <property type="match status" value="1"/>
</dbReference>
<evidence type="ECO:0000259" key="2">
    <source>
        <dbReference type="Pfam" id="PF07411"/>
    </source>
</evidence>
<dbReference type="EMBL" id="RCTY01000001">
    <property type="protein sequence ID" value="ROU09439.1"/>
    <property type="molecule type" value="Genomic_DNA"/>
</dbReference>
<accession>A0A3N2RPV0</accession>
<name>A0A3N2RPV0_LYSEN</name>
<dbReference type="InterPro" id="IPR010879">
    <property type="entry name" value="DUF1508"/>
</dbReference>
<sequence length="71" mass="8023">MAGEYFEIYSNVEGGSLLVGNRLQWRWRLRSGNHEPIASGEGYNTRQACEHAINLIKSTTMLTPVVDLDKK</sequence>
<protein>
    <submittedName>
        <fullName evidence="3">DUF1508 domain-containing protein</fullName>
    </submittedName>
</protein>
<dbReference type="InterPro" id="IPR036913">
    <property type="entry name" value="YegP-like_sf"/>
</dbReference>
<dbReference type="AlphaFoldDB" id="A0A3N2RPV0"/>
<dbReference type="Proteomes" id="UP000275910">
    <property type="component" value="Unassembled WGS sequence"/>
</dbReference>
<organism evidence="3 4">
    <name type="scientific">Lysobacter enzymogenes</name>
    <dbReference type="NCBI Taxonomy" id="69"/>
    <lineage>
        <taxon>Bacteria</taxon>
        <taxon>Pseudomonadati</taxon>
        <taxon>Pseudomonadota</taxon>
        <taxon>Gammaproteobacteria</taxon>
        <taxon>Lysobacterales</taxon>
        <taxon>Lysobacteraceae</taxon>
        <taxon>Lysobacter</taxon>
    </lineage>
</organism>
<proteinExistence type="inferred from homology"/>
<evidence type="ECO:0000313" key="3">
    <source>
        <dbReference type="EMBL" id="ROU09439.1"/>
    </source>
</evidence>
<comment type="similarity">
    <text evidence="1">Belongs to the UPF0339 family. Duplicated subfamily.</text>
</comment>
<gene>
    <name evidence="3" type="ORF">D9T17_01025</name>
</gene>
<evidence type="ECO:0000256" key="1">
    <source>
        <dbReference type="ARBA" id="ARBA00007576"/>
    </source>
</evidence>
<comment type="caution">
    <text evidence="3">The sequence shown here is derived from an EMBL/GenBank/DDBJ whole genome shotgun (WGS) entry which is preliminary data.</text>
</comment>
<evidence type="ECO:0000313" key="4">
    <source>
        <dbReference type="Proteomes" id="UP000275910"/>
    </source>
</evidence>
<feature type="domain" description="DUF1508" evidence="2">
    <location>
        <begin position="24"/>
        <end position="67"/>
    </location>
</feature>
<reference evidence="3 4" key="1">
    <citation type="submission" date="2018-10" db="EMBL/GenBank/DDBJ databases">
        <title>The genome of Lysobacter enzymogenes OH11.</title>
        <authorList>
            <person name="Liu F."/>
            <person name="Zhao Y."/>
            <person name="Qian G."/>
            <person name="Chen Y."/>
            <person name="Xu H."/>
        </authorList>
    </citation>
    <scope>NUCLEOTIDE SEQUENCE [LARGE SCALE GENOMIC DNA]</scope>
    <source>
        <strain evidence="3 4">OH11</strain>
    </source>
</reference>
<dbReference type="Gene3D" id="3.30.160.160">
    <property type="entry name" value="YegP-like"/>
    <property type="match status" value="1"/>
</dbReference>
<dbReference type="Pfam" id="PF07411">
    <property type="entry name" value="DUF1508"/>
    <property type="match status" value="1"/>
</dbReference>